<sequence>MNKLSKSALSFSVLILLAACGSGTTTMTDRTEKPCGDSPRCVSTQDHRETFSIAPFQLAENVSIDDIERVALSMPRAKTGVKESNYLRIEYTSKIMRFVDDMELKIKDGWLLLRSESRIGYSDFGVNRKRAEALRSKLIEAGLVVQS</sequence>
<name>A0A9X1WC35_9VIBR</name>
<dbReference type="Proteomes" id="UP001139488">
    <property type="component" value="Unassembled WGS sequence"/>
</dbReference>
<keyword evidence="3" id="KW-1185">Reference proteome</keyword>
<dbReference type="RefSeq" id="WP_244355286.1">
    <property type="nucleotide sequence ID" value="NZ_JAJNNZ010000002.1"/>
</dbReference>
<protein>
    <submittedName>
        <fullName evidence="2">DUF1499 domain-containing protein</fullName>
    </submittedName>
</protein>
<dbReference type="Pfam" id="PF07386">
    <property type="entry name" value="DUF1499"/>
    <property type="match status" value="1"/>
</dbReference>
<reference evidence="2" key="1">
    <citation type="submission" date="2021-11" db="EMBL/GenBank/DDBJ databases">
        <title>Vibrio ZSDE26 sp. nov. and Vibrio ZSDZ34 sp. nov., isolated from coastal seawater in Qingdao.</title>
        <authorList>
            <person name="Zhang P."/>
        </authorList>
    </citation>
    <scope>NUCLEOTIDE SEQUENCE</scope>
    <source>
        <strain evidence="2">ZSDZ34</strain>
    </source>
</reference>
<dbReference type="PANTHER" id="PTHR34801:SF6">
    <property type="entry name" value="SLL1620 PROTEIN"/>
    <property type="match status" value="1"/>
</dbReference>
<evidence type="ECO:0000313" key="2">
    <source>
        <dbReference type="EMBL" id="MCJ2375900.1"/>
    </source>
</evidence>
<gene>
    <name evidence="2" type="ORF">LNL84_03540</name>
</gene>
<dbReference type="PROSITE" id="PS51257">
    <property type="entry name" value="PROKAR_LIPOPROTEIN"/>
    <property type="match status" value="1"/>
</dbReference>
<dbReference type="AlphaFoldDB" id="A0A9X1WC35"/>
<dbReference type="PANTHER" id="PTHR34801">
    <property type="entry name" value="EXPRESSED PROTEIN"/>
    <property type="match status" value="1"/>
</dbReference>
<proteinExistence type="predicted"/>
<keyword evidence="1" id="KW-0732">Signal</keyword>
<accession>A0A9X1WC35</accession>
<dbReference type="PIRSF" id="PIRSF026426">
    <property type="entry name" value="DUF1499"/>
    <property type="match status" value="1"/>
</dbReference>
<comment type="caution">
    <text evidence="2">The sequence shown here is derived from an EMBL/GenBank/DDBJ whole genome shotgun (WGS) entry which is preliminary data.</text>
</comment>
<evidence type="ECO:0000313" key="3">
    <source>
        <dbReference type="Proteomes" id="UP001139488"/>
    </source>
</evidence>
<evidence type="ECO:0000256" key="1">
    <source>
        <dbReference type="SAM" id="SignalP"/>
    </source>
</evidence>
<feature type="signal peptide" evidence="1">
    <location>
        <begin position="1"/>
        <end position="18"/>
    </location>
</feature>
<dbReference type="EMBL" id="JAJNNZ010000002">
    <property type="protein sequence ID" value="MCJ2375900.1"/>
    <property type="molecule type" value="Genomic_DNA"/>
</dbReference>
<organism evidence="2 3">
    <name type="scientific">Vibrio gelatinilyticus</name>
    <dbReference type="NCBI Taxonomy" id="2893468"/>
    <lineage>
        <taxon>Bacteria</taxon>
        <taxon>Pseudomonadati</taxon>
        <taxon>Pseudomonadota</taxon>
        <taxon>Gammaproteobacteria</taxon>
        <taxon>Vibrionales</taxon>
        <taxon>Vibrionaceae</taxon>
        <taxon>Vibrio</taxon>
    </lineage>
</organism>
<feature type="chain" id="PRO_5040727601" evidence="1">
    <location>
        <begin position="19"/>
        <end position="147"/>
    </location>
</feature>
<dbReference type="InterPro" id="IPR010865">
    <property type="entry name" value="DUF1499"/>
</dbReference>